<keyword evidence="1" id="KW-1133">Transmembrane helix</keyword>
<evidence type="ECO:0000256" key="1">
    <source>
        <dbReference type="SAM" id="Phobius"/>
    </source>
</evidence>
<keyword evidence="3" id="KW-1185">Reference proteome</keyword>
<dbReference type="AlphaFoldDB" id="A0A937RIL1"/>
<feature type="transmembrane region" description="Helical" evidence="1">
    <location>
        <begin position="20"/>
        <end position="39"/>
    </location>
</feature>
<dbReference type="EMBL" id="JAEACQ010000255">
    <property type="protein sequence ID" value="MBL7630847.1"/>
    <property type="molecule type" value="Genomic_DNA"/>
</dbReference>
<reference evidence="2" key="1">
    <citation type="submission" date="2020-12" db="EMBL/GenBank/DDBJ databases">
        <title>Genomic characterization of non-nitrogen-fixing Frankia strains.</title>
        <authorList>
            <person name="Carlos-Shanley C."/>
            <person name="Guerra T."/>
            <person name="Hahn D."/>
        </authorList>
    </citation>
    <scope>NUCLEOTIDE SEQUENCE</scope>
    <source>
        <strain evidence="2">CN6</strain>
    </source>
</reference>
<comment type="caution">
    <text evidence="2">The sequence shown here is derived from an EMBL/GenBank/DDBJ whole genome shotgun (WGS) entry which is preliminary data.</text>
</comment>
<gene>
    <name evidence="2" type="ORF">I7412_27530</name>
</gene>
<name>A0A937RIL1_9ACTN</name>
<protein>
    <submittedName>
        <fullName evidence="2">Uncharacterized protein</fullName>
    </submittedName>
</protein>
<keyword evidence="1" id="KW-0812">Transmembrane</keyword>
<sequence length="92" mass="9605">MYEGSSVSASEQHHSKPMSWVMVLIITIGTVVGTVGVCIASWPISIIGAAVVVVGGIAALATGIMDDVDENTSRDLWPIGPRDASPRRELSA</sequence>
<keyword evidence="1" id="KW-0472">Membrane</keyword>
<organism evidence="2 3">
    <name type="scientific">Frankia nepalensis</name>
    <dbReference type="NCBI Taxonomy" id="1836974"/>
    <lineage>
        <taxon>Bacteria</taxon>
        <taxon>Bacillati</taxon>
        <taxon>Actinomycetota</taxon>
        <taxon>Actinomycetes</taxon>
        <taxon>Frankiales</taxon>
        <taxon>Frankiaceae</taxon>
        <taxon>Frankia</taxon>
    </lineage>
</organism>
<accession>A0A937RIL1</accession>
<evidence type="ECO:0000313" key="2">
    <source>
        <dbReference type="EMBL" id="MBL7630847.1"/>
    </source>
</evidence>
<dbReference type="Proteomes" id="UP000604475">
    <property type="component" value="Unassembled WGS sequence"/>
</dbReference>
<dbReference type="NCBIfam" id="NF041681">
    <property type="entry name" value="HGxxPAAW"/>
    <property type="match status" value="1"/>
</dbReference>
<proteinExistence type="predicted"/>
<feature type="transmembrane region" description="Helical" evidence="1">
    <location>
        <begin position="46"/>
        <end position="65"/>
    </location>
</feature>
<evidence type="ECO:0000313" key="3">
    <source>
        <dbReference type="Proteomes" id="UP000604475"/>
    </source>
</evidence>